<dbReference type="Pfam" id="PF01370">
    <property type="entry name" value="Epimerase"/>
    <property type="match status" value="1"/>
</dbReference>
<evidence type="ECO:0000313" key="4">
    <source>
        <dbReference type="Proteomes" id="UP000185663"/>
    </source>
</evidence>
<dbReference type="InterPro" id="IPR036291">
    <property type="entry name" value="NAD(P)-bd_dom_sf"/>
</dbReference>
<dbReference type="GO" id="GO:0005737">
    <property type="term" value="C:cytoplasm"/>
    <property type="evidence" value="ECO:0007669"/>
    <property type="project" value="TreeGrafter"/>
</dbReference>
<dbReference type="SUPFAM" id="SSF51735">
    <property type="entry name" value="NAD(P)-binding Rossmann-fold domains"/>
    <property type="match status" value="1"/>
</dbReference>
<name>A0A1H1PU17_9CELL</name>
<dbReference type="eggNOG" id="COG0451">
    <property type="taxonomic scope" value="Bacteria"/>
</dbReference>
<dbReference type="Proteomes" id="UP000185663">
    <property type="component" value="Chromosome I"/>
</dbReference>
<dbReference type="EMBL" id="LT629776">
    <property type="protein sequence ID" value="SDS14583.1"/>
    <property type="molecule type" value="Genomic_DNA"/>
</dbReference>
<accession>A0A1H1PU17</accession>
<protein>
    <submittedName>
        <fullName evidence="3">Nucleoside-diphosphate-sugar epimerase</fullName>
    </submittedName>
</protein>
<feature type="region of interest" description="Disordered" evidence="1">
    <location>
        <begin position="131"/>
        <end position="157"/>
    </location>
</feature>
<dbReference type="InterPro" id="IPR051783">
    <property type="entry name" value="NAD(P)-dependent_oxidoreduct"/>
</dbReference>
<evidence type="ECO:0000259" key="2">
    <source>
        <dbReference type="Pfam" id="PF01370"/>
    </source>
</evidence>
<dbReference type="InterPro" id="IPR001509">
    <property type="entry name" value="Epimerase_deHydtase"/>
</dbReference>
<dbReference type="PANTHER" id="PTHR48079:SF6">
    <property type="entry name" value="NAD(P)-BINDING DOMAIN-CONTAINING PROTEIN-RELATED"/>
    <property type="match status" value="1"/>
</dbReference>
<sequence length="370" mass="39354">MHVVVVGASGNVGTAVLAALANEPVVTQLVGIARRVPRTEGASTVEFPHDAAQWVRLDLAARDPRPGHGPTVTDRLADVLAGADTVIHVARTPRADVGSRVRRDTDLLVAQRVFDAAAQAHVRHVVAASCTGAYSPSDDDSPRTESWPVRGGDETASAPWARINTTTGAAAAADRPMTTTARVERLLVALSRNSDTIVTSMRTPIVLHRRVAGQLVRDVVGSLPSRPIRKDGTVPTVLWPDGLRIQVIHADDLGEAYRKVVIQRQPGAFNLAAADVLSGQDFADVVSNGQMRTITDTQARQALGAASRLGVAPVDPRWLATLFDSPVLDTTLARELLRWAPEHDARSTLREAVEGIRDGAGAQTPPLLPA</sequence>
<dbReference type="AlphaFoldDB" id="A0A1H1PU17"/>
<keyword evidence="4" id="KW-1185">Reference proteome</keyword>
<gene>
    <name evidence="3" type="ORF">SAMN04489860_0903</name>
</gene>
<dbReference type="Gene3D" id="3.40.50.720">
    <property type="entry name" value="NAD(P)-binding Rossmann-like Domain"/>
    <property type="match status" value="1"/>
</dbReference>
<proteinExistence type="predicted"/>
<dbReference type="PANTHER" id="PTHR48079">
    <property type="entry name" value="PROTEIN YEEZ"/>
    <property type="match status" value="1"/>
</dbReference>
<dbReference type="GO" id="GO:0004029">
    <property type="term" value="F:aldehyde dehydrogenase (NAD+) activity"/>
    <property type="evidence" value="ECO:0007669"/>
    <property type="project" value="TreeGrafter"/>
</dbReference>
<dbReference type="STRING" id="545619.SAMN04489860_0903"/>
<reference evidence="3 4" key="1">
    <citation type="submission" date="2016-10" db="EMBL/GenBank/DDBJ databases">
        <authorList>
            <person name="de Groot N.N."/>
        </authorList>
    </citation>
    <scope>NUCLEOTIDE SEQUENCE [LARGE SCALE GENOMIC DNA]</scope>
    <source>
        <strain evidence="3 4">DSM 22126</strain>
    </source>
</reference>
<organism evidence="3 4">
    <name type="scientific">Paraoerskovia marina</name>
    <dbReference type="NCBI Taxonomy" id="545619"/>
    <lineage>
        <taxon>Bacteria</taxon>
        <taxon>Bacillati</taxon>
        <taxon>Actinomycetota</taxon>
        <taxon>Actinomycetes</taxon>
        <taxon>Micrococcales</taxon>
        <taxon>Cellulomonadaceae</taxon>
        <taxon>Paraoerskovia</taxon>
    </lineage>
</organism>
<feature type="domain" description="NAD-dependent epimerase/dehydratase" evidence="2">
    <location>
        <begin position="3"/>
        <end position="147"/>
    </location>
</feature>
<evidence type="ECO:0000313" key="3">
    <source>
        <dbReference type="EMBL" id="SDS14583.1"/>
    </source>
</evidence>
<dbReference type="RefSeq" id="WP_172829012.1">
    <property type="nucleotide sequence ID" value="NZ_LT629776.1"/>
</dbReference>
<evidence type="ECO:0000256" key="1">
    <source>
        <dbReference type="SAM" id="MobiDB-lite"/>
    </source>
</evidence>